<evidence type="ECO:0000313" key="1">
    <source>
        <dbReference type="EMBL" id="MFD2277116.1"/>
    </source>
</evidence>
<proteinExistence type="predicted"/>
<gene>
    <name evidence="1" type="ORF">ACFSQZ_11595</name>
</gene>
<keyword evidence="2" id="KW-1185">Reference proteome</keyword>
<comment type="caution">
    <text evidence="1">The sequence shown here is derived from an EMBL/GenBank/DDBJ whole genome shotgun (WGS) entry which is preliminary data.</text>
</comment>
<sequence>MKKEQKKLYREKLEELGHLIGESLEWISDLSSVQNLMDLADLSICPEVRKAVVVSNIYFPELSRSVHEYNNQLIALHNFYVDTFIVDRESPAGADASRHPQHAEILGKTMQHRQAVDDEICKVAAKIVRA</sequence>
<evidence type="ECO:0000313" key="2">
    <source>
        <dbReference type="Proteomes" id="UP001597297"/>
    </source>
</evidence>
<dbReference type="EMBL" id="JBHUJC010000039">
    <property type="protein sequence ID" value="MFD2277116.1"/>
    <property type="molecule type" value="Genomic_DNA"/>
</dbReference>
<reference evidence="2" key="1">
    <citation type="journal article" date="2019" name="Int. J. Syst. Evol. Microbiol.">
        <title>The Global Catalogue of Microorganisms (GCM) 10K type strain sequencing project: providing services to taxonomists for standard genome sequencing and annotation.</title>
        <authorList>
            <consortium name="The Broad Institute Genomics Platform"/>
            <consortium name="The Broad Institute Genome Sequencing Center for Infectious Disease"/>
            <person name="Wu L."/>
            <person name="Ma J."/>
        </authorList>
    </citation>
    <scope>NUCLEOTIDE SEQUENCE [LARGE SCALE GENOMIC DNA]</scope>
    <source>
        <strain evidence="2">JCM 16545</strain>
    </source>
</reference>
<name>A0ABW5E3C7_9BACT</name>
<organism evidence="1 2">
    <name type="scientific">Rubritalea spongiae</name>
    <dbReference type="NCBI Taxonomy" id="430797"/>
    <lineage>
        <taxon>Bacteria</taxon>
        <taxon>Pseudomonadati</taxon>
        <taxon>Verrucomicrobiota</taxon>
        <taxon>Verrucomicrobiia</taxon>
        <taxon>Verrucomicrobiales</taxon>
        <taxon>Rubritaleaceae</taxon>
        <taxon>Rubritalea</taxon>
    </lineage>
</organism>
<protein>
    <submittedName>
        <fullName evidence="1">Uncharacterized protein</fullName>
    </submittedName>
</protein>
<accession>A0ABW5E3C7</accession>
<dbReference type="Proteomes" id="UP001597297">
    <property type="component" value="Unassembled WGS sequence"/>
</dbReference>